<comment type="similarity">
    <text evidence="1">Belongs to the sulfatase family.</text>
</comment>
<reference evidence="6 7" key="1">
    <citation type="submission" date="2019-08" db="EMBL/GenBank/DDBJ databases">
        <title>Deep-cultivation of Planctomycetes and their phenomic and genomic characterization uncovers novel biology.</title>
        <authorList>
            <person name="Wiegand S."/>
            <person name="Jogler M."/>
            <person name="Boedeker C."/>
            <person name="Pinto D."/>
            <person name="Vollmers J."/>
            <person name="Rivas-Marin E."/>
            <person name="Kohn T."/>
            <person name="Peeters S.H."/>
            <person name="Heuer A."/>
            <person name="Rast P."/>
            <person name="Oberbeckmann S."/>
            <person name="Bunk B."/>
            <person name="Jeske O."/>
            <person name="Meyerdierks A."/>
            <person name="Storesund J.E."/>
            <person name="Kallscheuer N."/>
            <person name="Luecker S."/>
            <person name="Lage O.M."/>
            <person name="Pohl T."/>
            <person name="Merkel B.J."/>
            <person name="Hornburger P."/>
            <person name="Mueller R.-W."/>
            <person name="Bruemmer F."/>
            <person name="Labrenz M."/>
            <person name="Spormann A.M."/>
            <person name="Op den Camp H."/>
            <person name="Overmann J."/>
            <person name="Amann R."/>
            <person name="Jetten M.S.M."/>
            <person name="Mascher T."/>
            <person name="Medema M.H."/>
            <person name="Devos D.P."/>
            <person name="Kaster A.-K."/>
            <person name="Ovreas L."/>
            <person name="Rohde M."/>
            <person name="Galperin M.Y."/>
            <person name="Jogler C."/>
        </authorList>
    </citation>
    <scope>NUCLEOTIDE SEQUENCE [LARGE SCALE GENOMIC DNA]</scope>
    <source>
        <strain evidence="6 7">OJF2</strain>
    </source>
</reference>
<dbReference type="PROSITE" id="PS51257">
    <property type="entry name" value="PROKAR_LIPOPROTEIN"/>
    <property type="match status" value="1"/>
</dbReference>
<dbReference type="SUPFAM" id="SSF53649">
    <property type="entry name" value="Alkaline phosphatase-like"/>
    <property type="match status" value="1"/>
</dbReference>
<dbReference type="RefSeq" id="WP_168222016.1">
    <property type="nucleotide sequence ID" value="NZ_CP042997.1"/>
</dbReference>
<evidence type="ECO:0000313" key="6">
    <source>
        <dbReference type="EMBL" id="QEH36353.1"/>
    </source>
</evidence>
<accession>A0A5B9W6W7</accession>
<feature type="chain" id="PRO_5022699794" evidence="4">
    <location>
        <begin position="30"/>
        <end position="517"/>
    </location>
</feature>
<evidence type="ECO:0000313" key="7">
    <source>
        <dbReference type="Proteomes" id="UP000324233"/>
    </source>
</evidence>
<keyword evidence="2" id="KW-0479">Metal-binding</keyword>
<evidence type="ECO:0000259" key="5">
    <source>
        <dbReference type="Pfam" id="PF00884"/>
    </source>
</evidence>
<evidence type="ECO:0000256" key="4">
    <source>
        <dbReference type="SAM" id="SignalP"/>
    </source>
</evidence>
<dbReference type="Pfam" id="PF00884">
    <property type="entry name" value="Sulfatase"/>
    <property type="match status" value="1"/>
</dbReference>
<dbReference type="Gene3D" id="3.40.720.10">
    <property type="entry name" value="Alkaline Phosphatase, subunit A"/>
    <property type="match status" value="1"/>
</dbReference>
<dbReference type="PANTHER" id="PTHR45953">
    <property type="entry name" value="IDURONATE 2-SULFATASE"/>
    <property type="match status" value="1"/>
</dbReference>
<dbReference type="AlphaFoldDB" id="A0A5B9W6W7"/>
<keyword evidence="4" id="KW-0732">Signal</keyword>
<evidence type="ECO:0000256" key="3">
    <source>
        <dbReference type="ARBA" id="ARBA00022801"/>
    </source>
</evidence>
<dbReference type="EC" id="3.1.6.1" evidence="6"/>
<evidence type="ECO:0000256" key="2">
    <source>
        <dbReference type="ARBA" id="ARBA00022723"/>
    </source>
</evidence>
<dbReference type="GO" id="GO:0005737">
    <property type="term" value="C:cytoplasm"/>
    <property type="evidence" value="ECO:0007669"/>
    <property type="project" value="TreeGrafter"/>
</dbReference>
<feature type="signal peptide" evidence="4">
    <location>
        <begin position="1"/>
        <end position="29"/>
    </location>
</feature>
<dbReference type="InterPro" id="IPR017850">
    <property type="entry name" value="Alkaline_phosphatase_core_sf"/>
</dbReference>
<organism evidence="6 7">
    <name type="scientific">Aquisphaera giovannonii</name>
    <dbReference type="NCBI Taxonomy" id="406548"/>
    <lineage>
        <taxon>Bacteria</taxon>
        <taxon>Pseudomonadati</taxon>
        <taxon>Planctomycetota</taxon>
        <taxon>Planctomycetia</taxon>
        <taxon>Isosphaerales</taxon>
        <taxon>Isosphaeraceae</taxon>
        <taxon>Aquisphaera</taxon>
    </lineage>
</organism>
<dbReference type="PANTHER" id="PTHR45953:SF1">
    <property type="entry name" value="IDURONATE 2-SULFATASE"/>
    <property type="match status" value="1"/>
</dbReference>
<evidence type="ECO:0000256" key="1">
    <source>
        <dbReference type="ARBA" id="ARBA00008779"/>
    </source>
</evidence>
<dbReference type="GO" id="GO:0004065">
    <property type="term" value="F:arylsulfatase activity"/>
    <property type="evidence" value="ECO:0007669"/>
    <property type="project" value="UniProtKB-EC"/>
</dbReference>
<sequence length="517" mass="56552" precursor="true">MGPVRQGSSRSSGPSACVAALGLAAAVLAASGCPTSGQRRVAQGPAEERPNLLIIVSDDQSGLCLGAAGDPRGATPNLDRLAAQGVFFARAFCNAPVCTASRQSFITGKLPHAVGVTRLGTPLPDDARTLGTWLGENGYRTAAIGKMHFNGPSHHGFDARIDVGEWLRHLRESPPPGGDHRRPWRPFVDPPDAWLNARCRDEGLPEGSTASTFFIDRALEFARREDERPFAMVVSLYEPHAPFRFPREWRGRYRPDQFPVPPATEAERRDAPRVFRQLTGDDLRGIQAAYYTSLSFMDHQVGRLLRGLDEGGLGEKTLVVFLSDNGYLLGQHGRVEKNCFYEPAVRVPLMLRWPGKLPAGRKVADLVELVDLFPTLCRLIDIPEPAGLQGMDLSTLARGAPGASGRPAVFSEYNESEEAMIRTPRHKLILGTGRRARRDHLEADAPAAGPYVRLFDLESDPEEKVDLGADPALEALRRDLIGAMHDRFARSWTGPDPIPAGLPPRDAIEWCLSPRDP</sequence>
<dbReference type="EMBL" id="CP042997">
    <property type="protein sequence ID" value="QEH36353.1"/>
    <property type="molecule type" value="Genomic_DNA"/>
</dbReference>
<dbReference type="InterPro" id="IPR000917">
    <property type="entry name" value="Sulfatase_N"/>
</dbReference>
<protein>
    <submittedName>
        <fullName evidence="6">Arylsulfatase</fullName>
        <ecNumber evidence="6">3.1.6.1</ecNumber>
    </submittedName>
</protein>
<keyword evidence="7" id="KW-1185">Reference proteome</keyword>
<dbReference type="InterPro" id="IPR024607">
    <property type="entry name" value="Sulfatase_CS"/>
</dbReference>
<dbReference type="GO" id="GO:0046872">
    <property type="term" value="F:metal ion binding"/>
    <property type="evidence" value="ECO:0007669"/>
    <property type="project" value="UniProtKB-KW"/>
</dbReference>
<dbReference type="Proteomes" id="UP000324233">
    <property type="component" value="Chromosome"/>
</dbReference>
<proteinExistence type="inferred from homology"/>
<dbReference type="PROSITE" id="PS00149">
    <property type="entry name" value="SULFATASE_2"/>
    <property type="match status" value="1"/>
</dbReference>
<dbReference type="KEGG" id="agv:OJF2_49140"/>
<feature type="domain" description="Sulfatase N-terminal" evidence="5">
    <location>
        <begin position="50"/>
        <end position="381"/>
    </location>
</feature>
<keyword evidence="3 6" id="KW-0378">Hydrolase</keyword>
<name>A0A5B9W6W7_9BACT</name>
<gene>
    <name evidence="6" type="ORF">OJF2_49140</name>
</gene>